<sequence>MTNTTDFYRLTPLAEARWKRILINKITVRTLSPISFFIMIATLMITPFNPSHATDSKRKPTVITVSEEEFQVDGKGEKTKEFKLSFTHPNGTKDNKGYFANKGDMFHVLVENKSASPITLHWHGLIVPSDQDGVPNVSQILIQPGQNKLFNYRLLQAGTYWMHSHQKFQEQKQLSAPLIIYDNDDPYKDLQEVILFLEDFTYKDPQLIFDQLRNAKMDMKKMDAGNDLNDVTYDAFLANKKTLAAPDIISVQPLKKVRLRIINASSSTNFKIDTEKLSATLIAVDGENIEPIVDSSFPIGVGNRMDLIVEIPSEGGAFPIKALAEGTNKQTGLILKTDNTPTPTLSPNTNNKMGRVDYYQLEKKLKGKNILASKKINARLHYVLDGQMNGYIWTMNNESWPDVSPKVIHFGDRVEMIYENKSSMSHPMHFHGHVFQVTEIDGQPLDGAMRDTLLVQPHSTVKVQFDALNPGIWANHCHNLYHLNAGMFTTFEYQHYPKPDFYLKTIEPSKSKN</sequence>
<dbReference type="CDD" id="cd13865">
    <property type="entry name" value="CuRO_1_LCC_like_3"/>
    <property type="match status" value="1"/>
</dbReference>
<dbReference type="PROSITE" id="PS00080">
    <property type="entry name" value="MULTICOPPER_OXIDASE2"/>
    <property type="match status" value="1"/>
</dbReference>
<evidence type="ECO:0000256" key="1">
    <source>
        <dbReference type="ARBA" id="ARBA00022723"/>
    </source>
</evidence>
<feature type="domain" description="Plastocyanin-like" evidence="6">
    <location>
        <begin position="380"/>
        <end position="493"/>
    </location>
</feature>
<dbReference type="EMBL" id="DACSEI010000006">
    <property type="protein sequence ID" value="HAT1595654.1"/>
    <property type="molecule type" value="Genomic_DNA"/>
</dbReference>
<keyword evidence="2" id="KW-0560">Oxidoreductase</keyword>
<evidence type="ECO:0000259" key="6">
    <source>
        <dbReference type="Pfam" id="PF07731"/>
    </source>
</evidence>
<dbReference type="GO" id="GO:0005507">
    <property type="term" value="F:copper ion binding"/>
    <property type="evidence" value="ECO:0007669"/>
    <property type="project" value="InterPro"/>
</dbReference>
<accession>A0AAN5KPU6</accession>
<dbReference type="InterPro" id="IPR002355">
    <property type="entry name" value="Cu_oxidase_Cu_BS"/>
</dbReference>
<dbReference type="InterPro" id="IPR011706">
    <property type="entry name" value="Cu-oxidase_C"/>
</dbReference>
<dbReference type="PANTHER" id="PTHR11709">
    <property type="entry name" value="MULTI-COPPER OXIDASE"/>
    <property type="match status" value="1"/>
</dbReference>
<dbReference type="CDD" id="cd13887">
    <property type="entry name" value="CuRO_2_MCO_like_2"/>
    <property type="match status" value="1"/>
</dbReference>
<evidence type="ECO:0000313" key="8">
    <source>
        <dbReference type="EMBL" id="HAT1595654.1"/>
    </source>
</evidence>
<reference evidence="8" key="2">
    <citation type="submission" date="2020-11" db="EMBL/GenBank/DDBJ databases">
        <authorList>
            <consortium name="NCBI Pathogen Detection Project"/>
        </authorList>
    </citation>
    <scope>NUCLEOTIDE SEQUENCE</scope>
    <source>
        <strain evidence="8">D3612</strain>
    </source>
</reference>
<protein>
    <submittedName>
        <fullName evidence="8">Multicopper oxidase family protein</fullName>
    </submittedName>
</protein>
<keyword evidence="1" id="KW-0479">Metal-binding</keyword>
<proteinExistence type="predicted"/>
<dbReference type="Pfam" id="PF07732">
    <property type="entry name" value="Cu-oxidase_3"/>
    <property type="match status" value="1"/>
</dbReference>
<feature type="transmembrane region" description="Helical" evidence="4">
    <location>
        <begin position="26"/>
        <end position="48"/>
    </location>
</feature>
<dbReference type="SUPFAM" id="SSF49503">
    <property type="entry name" value="Cupredoxins"/>
    <property type="match status" value="3"/>
</dbReference>
<feature type="domain" description="Plastocyanin-like" evidence="5">
    <location>
        <begin position="192"/>
        <end position="324"/>
    </location>
</feature>
<dbReference type="AlphaFoldDB" id="A0AAN5KPU6"/>
<name>A0AAN5KPU6_LEGPN</name>
<dbReference type="Pfam" id="PF00394">
    <property type="entry name" value="Cu-oxidase"/>
    <property type="match status" value="1"/>
</dbReference>
<dbReference type="Gene3D" id="2.60.40.420">
    <property type="entry name" value="Cupredoxins - blue copper proteins"/>
    <property type="match status" value="3"/>
</dbReference>
<keyword evidence="3" id="KW-0186">Copper</keyword>
<keyword evidence="4" id="KW-1133">Transmembrane helix</keyword>
<dbReference type="InterPro" id="IPR001117">
    <property type="entry name" value="Cu-oxidase_2nd"/>
</dbReference>
<evidence type="ECO:0000313" key="9">
    <source>
        <dbReference type="Proteomes" id="UP000861567"/>
    </source>
</evidence>
<evidence type="ECO:0000256" key="4">
    <source>
        <dbReference type="SAM" id="Phobius"/>
    </source>
</evidence>
<evidence type="ECO:0000259" key="7">
    <source>
        <dbReference type="Pfam" id="PF07732"/>
    </source>
</evidence>
<dbReference type="CDD" id="cd13896">
    <property type="entry name" value="CuRO_3_CopA"/>
    <property type="match status" value="1"/>
</dbReference>
<keyword evidence="4" id="KW-0812">Transmembrane</keyword>
<evidence type="ECO:0000256" key="2">
    <source>
        <dbReference type="ARBA" id="ARBA00023002"/>
    </source>
</evidence>
<dbReference type="InterPro" id="IPR034279">
    <property type="entry name" value="CuRO_3_CopA"/>
</dbReference>
<feature type="domain" description="Plastocyanin-like" evidence="7">
    <location>
        <begin position="100"/>
        <end position="183"/>
    </location>
</feature>
<gene>
    <name evidence="8" type="ORF">I8Y58_000855</name>
</gene>
<dbReference type="InterPro" id="IPR045087">
    <property type="entry name" value="Cu-oxidase_fam"/>
</dbReference>
<evidence type="ECO:0000259" key="5">
    <source>
        <dbReference type="Pfam" id="PF00394"/>
    </source>
</evidence>
<dbReference type="GO" id="GO:0016491">
    <property type="term" value="F:oxidoreductase activity"/>
    <property type="evidence" value="ECO:0007669"/>
    <property type="project" value="UniProtKB-KW"/>
</dbReference>
<evidence type="ECO:0000256" key="3">
    <source>
        <dbReference type="ARBA" id="ARBA00023008"/>
    </source>
</evidence>
<organism evidence="8 9">
    <name type="scientific">Legionella pneumophila</name>
    <dbReference type="NCBI Taxonomy" id="446"/>
    <lineage>
        <taxon>Bacteria</taxon>
        <taxon>Pseudomonadati</taxon>
        <taxon>Pseudomonadota</taxon>
        <taxon>Gammaproteobacteria</taxon>
        <taxon>Legionellales</taxon>
        <taxon>Legionellaceae</taxon>
        <taxon>Legionella</taxon>
    </lineage>
</organism>
<dbReference type="PANTHER" id="PTHR11709:SF394">
    <property type="entry name" value="FI03373P-RELATED"/>
    <property type="match status" value="1"/>
</dbReference>
<comment type="caution">
    <text evidence="8">The sequence shown here is derived from an EMBL/GenBank/DDBJ whole genome shotgun (WGS) entry which is preliminary data.</text>
</comment>
<dbReference type="Pfam" id="PF07731">
    <property type="entry name" value="Cu-oxidase_2"/>
    <property type="match status" value="1"/>
</dbReference>
<keyword evidence="4" id="KW-0472">Membrane</keyword>
<dbReference type="InterPro" id="IPR008972">
    <property type="entry name" value="Cupredoxin"/>
</dbReference>
<reference evidence="8" key="1">
    <citation type="journal article" date="2018" name="Genome Biol.">
        <title>SKESA: strategic k-mer extension for scrupulous assemblies.</title>
        <authorList>
            <person name="Souvorov A."/>
            <person name="Agarwala R."/>
            <person name="Lipman D.J."/>
        </authorList>
    </citation>
    <scope>NUCLEOTIDE SEQUENCE</scope>
    <source>
        <strain evidence="8">D3612</strain>
    </source>
</reference>
<dbReference type="InterPro" id="IPR011707">
    <property type="entry name" value="Cu-oxidase-like_N"/>
</dbReference>
<dbReference type="Proteomes" id="UP000861567">
    <property type="component" value="Unassembled WGS sequence"/>
</dbReference>